<protein>
    <submittedName>
        <fullName evidence="2">Uncharacterized protein</fullName>
    </submittedName>
</protein>
<evidence type="ECO:0000256" key="1">
    <source>
        <dbReference type="SAM" id="MobiDB-lite"/>
    </source>
</evidence>
<dbReference type="AlphaFoldDB" id="A0A420WD95"/>
<sequence length="203" mass="22318">MSETSGADIPTLMTKAAYARYRGVERQTVNKWKNQGHLVLVHDANQKIRVDVAATDSNLAAMQNPLKAQSEAPQNPEAAQRQEPPEPVRDEMADRVKASRAAKETADARMSNLKYNRAAGNLVPKIEVQGVGPAAAALLHQAMERRRTDLAKRLEHQSAHDILVALKRADFDILEQYAEALRGFDKIAAASQEAGQSETRRSA</sequence>
<feature type="compositionally biased region" description="Low complexity" evidence="1">
    <location>
        <begin position="71"/>
        <end position="82"/>
    </location>
</feature>
<proteinExistence type="predicted"/>
<dbReference type="OrthoDB" id="7987167at2"/>
<accession>A0A420WD95</accession>
<reference evidence="2 3" key="1">
    <citation type="submission" date="2018-10" db="EMBL/GenBank/DDBJ databases">
        <title>Genomic Encyclopedia of Type Strains, Phase IV (KMG-IV): sequencing the most valuable type-strain genomes for metagenomic binning, comparative biology and taxonomic classification.</title>
        <authorList>
            <person name="Goeker M."/>
        </authorList>
    </citation>
    <scope>NUCLEOTIDE SEQUENCE [LARGE SCALE GENOMIC DNA]</scope>
    <source>
        <strain evidence="2 3">DSM 22008</strain>
    </source>
</reference>
<dbReference type="RefSeq" id="WP_121100801.1">
    <property type="nucleotide sequence ID" value="NZ_RBII01000002.1"/>
</dbReference>
<organism evidence="2 3">
    <name type="scientific">Litorimonas taeanensis</name>
    <dbReference type="NCBI Taxonomy" id="568099"/>
    <lineage>
        <taxon>Bacteria</taxon>
        <taxon>Pseudomonadati</taxon>
        <taxon>Pseudomonadota</taxon>
        <taxon>Alphaproteobacteria</taxon>
        <taxon>Maricaulales</taxon>
        <taxon>Robiginitomaculaceae</taxon>
    </lineage>
</organism>
<evidence type="ECO:0000313" key="2">
    <source>
        <dbReference type="EMBL" id="RKQ68956.1"/>
    </source>
</evidence>
<dbReference type="InParanoid" id="A0A420WD95"/>
<feature type="region of interest" description="Disordered" evidence="1">
    <location>
        <begin position="65"/>
        <end position="90"/>
    </location>
</feature>
<name>A0A420WD95_9PROT</name>
<dbReference type="Proteomes" id="UP000282211">
    <property type="component" value="Unassembled WGS sequence"/>
</dbReference>
<dbReference type="EMBL" id="RBII01000002">
    <property type="protein sequence ID" value="RKQ68956.1"/>
    <property type="molecule type" value="Genomic_DNA"/>
</dbReference>
<evidence type="ECO:0000313" key="3">
    <source>
        <dbReference type="Proteomes" id="UP000282211"/>
    </source>
</evidence>
<keyword evidence="3" id="KW-1185">Reference proteome</keyword>
<comment type="caution">
    <text evidence="2">The sequence shown here is derived from an EMBL/GenBank/DDBJ whole genome shotgun (WGS) entry which is preliminary data.</text>
</comment>
<gene>
    <name evidence="2" type="ORF">DES40_1732</name>
</gene>